<proteinExistence type="predicted"/>
<evidence type="ECO:0000313" key="1">
    <source>
        <dbReference type="EMBL" id="PPS21199.1"/>
    </source>
</evidence>
<evidence type="ECO:0000313" key="2">
    <source>
        <dbReference type="Proteomes" id="UP000238924"/>
    </source>
</evidence>
<sequence>MGYAIISDSYMGKNGKIFHICECNLELPKTIIKPDGCILYNKLLKIHSKTECECNIRKHVHYLHKFSFPYFFNNEEREAICYENRYSTVIYSEDEYVVSILAWKLYHIMCKKCYEKHIVNRNIFE</sequence>
<gene>
    <name evidence="1" type="ORF">DJ52_12280</name>
</gene>
<organism evidence="1 2">
    <name type="scientific">Brachyspira murdochii</name>
    <dbReference type="NCBI Taxonomy" id="84378"/>
    <lineage>
        <taxon>Bacteria</taxon>
        <taxon>Pseudomonadati</taxon>
        <taxon>Spirochaetota</taxon>
        <taxon>Spirochaetia</taxon>
        <taxon>Brachyspirales</taxon>
        <taxon>Brachyspiraceae</taxon>
        <taxon>Brachyspira</taxon>
    </lineage>
</organism>
<dbReference type="RefSeq" id="WP_047112067.1">
    <property type="nucleotide sequence ID" value="NZ_JJMJ01000224.1"/>
</dbReference>
<reference evidence="1 2" key="1">
    <citation type="submission" date="2014-04" db="EMBL/GenBank/DDBJ databases">
        <title>Whole genome sequence of 'Brachyspira hampsonii' D13-03603F2.</title>
        <authorList>
            <person name="Patterson A.H."/>
            <person name="Chaban B."/>
            <person name="Fernando C."/>
            <person name="Harding J.C."/>
            <person name="Hill J.E."/>
        </authorList>
    </citation>
    <scope>NUCLEOTIDE SEQUENCE [LARGE SCALE GENOMIC DNA]</scope>
    <source>
        <strain evidence="1 2">D13-03603F2</strain>
    </source>
</reference>
<dbReference type="Proteomes" id="UP000238924">
    <property type="component" value="Unassembled WGS sequence"/>
</dbReference>
<accession>A0ABX5B414</accession>
<keyword evidence="2" id="KW-1185">Reference proteome</keyword>
<protein>
    <submittedName>
        <fullName evidence="1">Uncharacterized protein</fullName>
    </submittedName>
</protein>
<name>A0ABX5B414_9SPIR</name>
<comment type="caution">
    <text evidence="1">The sequence shown here is derived from an EMBL/GenBank/DDBJ whole genome shotgun (WGS) entry which is preliminary data.</text>
</comment>
<dbReference type="EMBL" id="JJMJ01000224">
    <property type="protein sequence ID" value="PPS21199.1"/>
    <property type="molecule type" value="Genomic_DNA"/>
</dbReference>